<comment type="caution">
    <text evidence="2">The sequence shown here is derived from an EMBL/GenBank/DDBJ whole genome shotgun (WGS) entry which is preliminary data.</text>
</comment>
<sequence>MPRPTAFRQPETDNPMPTNTQTRHQKRIAALRARKVSLMNNSKWA</sequence>
<evidence type="ECO:0000256" key="1">
    <source>
        <dbReference type="SAM" id="MobiDB-lite"/>
    </source>
</evidence>
<evidence type="ECO:0000313" key="3">
    <source>
        <dbReference type="Proteomes" id="UP000614058"/>
    </source>
</evidence>
<protein>
    <submittedName>
        <fullName evidence="2">Uncharacterized protein</fullName>
    </submittedName>
</protein>
<dbReference type="Proteomes" id="UP000614058">
    <property type="component" value="Unassembled WGS sequence"/>
</dbReference>
<keyword evidence="3" id="KW-1185">Reference proteome</keyword>
<evidence type="ECO:0000313" key="2">
    <source>
        <dbReference type="EMBL" id="MBK0396506.1"/>
    </source>
</evidence>
<gene>
    <name evidence="2" type="ORF">JDW22_07920</name>
</gene>
<organism evidence="2 3">
    <name type="scientific">Kingella bonacorsii</name>
    <dbReference type="NCBI Taxonomy" id="2796361"/>
    <lineage>
        <taxon>Bacteria</taxon>
        <taxon>Pseudomonadati</taxon>
        <taxon>Pseudomonadota</taxon>
        <taxon>Betaproteobacteria</taxon>
        <taxon>Neisseriales</taxon>
        <taxon>Neisseriaceae</taxon>
        <taxon>Kingella</taxon>
    </lineage>
</organism>
<dbReference type="RefSeq" id="WP_200522574.1">
    <property type="nucleotide sequence ID" value="NZ_JAEHNZ010000002.1"/>
</dbReference>
<reference evidence="2 3" key="1">
    <citation type="journal article" date="2021" name="Pathogens">
        <title>Isolation and Characterization of Kingella bonacorsii sp. nov., A Novel Kingella Species Detected in a Stable Periodontitis Subject.</title>
        <authorList>
            <person name="Antezack A."/>
            <person name="Boxberger M."/>
            <person name="Rolland C."/>
            <person name="Monnet-Corti V."/>
            <person name="La Scola B."/>
        </authorList>
    </citation>
    <scope>NUCLEOTIDE SEQUENCE [LARGE SCALE GENOMIC DNA]</scope>
    <source>
        <strain evidence="2 3">Marseille-Q4569</strain>
    </source>
</reference>
<dbReference type="EMBL" id="JAEHNZ010000002">
    <property type="protein sequence ID" value="MBK0396506.1"/>
    <property type="molecule type" value="Genomic_DNA"/>
</dbReference>
<proteinExistence type="predicted"/>
<feature type="region of interest" description="Disordered" evidence="1">
    <location>
        <begin position="1"/>
        <end position="24"/>
    </location>
</feature>
<name>A0ABS1BT96_9NEIS</name>
<accession>A0ABS1BT96</accession>